<sequence length="111" mass="11300">MKAVAQQPQIDTSVSKIGTEHPGGVAAVPTGATLLAASDCASCHKMNDKVIGPAYVAIAQKYPNTEANATMLAGKIIHGGSGNWGAVPMTPHAGISADDAQAMAKYILSLR</sequence>
<evidence type="ECO:0000256" key="5">
    <source>
        <dbReference type="ARBA" id="ARBA00023004"/>
    </source>
</evidence>
<keyword evidence="4" id="KW-0249">Electron transport</keyword>
<dbReference type="Gene3D" id="1.10.760.10">
    <property type="entry name" value="Cytochrome c-like domain"/>
    <property type="match status" value="1"/>
</dbReference>
<evidence type="ECO:0000256" key="2">
    <source>
        <dbReference type="ARBA" id="ARBA00022617"/>
    </source>
</evidence>
<comment type="caution">
    <text evidence="9">The sequence shown here is derived from an EMBL/GenBank/DDBJ whole genome shotgun (WGS) entry which is preliminary data.</text>
</comment>
<dbReference type="InterPro" id="IPR009056">
    <property type="entry name" value="Cyt_c-like_dom"/>
</dbReference>
<organism evidence="9 10">
    <name type="scientific">Hymenobacter jeongseonensis</name>
    <dbReference type="NCBI Taxonomy" id="2791027"/>
    <lineage>
        <taxon>Bacteria</taxon>
        <taxon>Pseudomonadati</taxon>
        <taxon>Bacteroidota</taxon>
        <taxon>Cytophagia</taxon>
        <taxon>Cytophagales</taxon>
        <taxon>Hymenobacteraceae</taxon>
        <taxon>Hymenobacter</taxon>
    </lineage>
</organism>
<proteinExistence type="predicted"/>
<evidence type="ECO:0000256" key="1">
    <source>
        <dbReference type="ARBA" id="ARBA00022448"/>
    </source>
</evidence>
<evidence type="ECO:0000256" key="7">
    <source>
        <dbReference type="SAM" id="MobiDB-lite"/>
    </source>
</evidence>
<name>A0ABS0IGY8_9BACT</name>
<dbReference type="Pfam" id="PF00034">
    <property type="entry name" value="Cytochrom_C"/>
    <property type="match status" value="1"/>
</dbReference>
<keyword evidence="5 6" id="KW-0408">Iron</keyword>
<evidence type="ECO:0000256" key="3">
    <source>
        <dbReference type="ARBA" id="ARBA00022723"/>
    </source>
</evidence>
<evidence type="ECO:0000313" key="9">
    <source>
        <dbReference type="EMBL" id="MBF9237610.1"/>
    </source>
</evidence>
<accession>A0ABS0IGY8</accession>
<gene>
    <name evidence="9" type="ORF">I2I05_09410</name>
</gene>
<reference evidence="9 10" key="1">
    <citation type="submission" date="2020-11" db="EMBL/GenBank/DDBJ databases">
        <authorList>
            <person name="Kim M.K."/>
        </authorList>
    </citation>
    <scope>NUCLEOTIDE SEQUENCE [LARGE SCALE GENOMIC DNA]</scope>
    <source>
        <strain evidence="9 10">BT683</strain>
    </source>
</reference>
<dbReference type="InterPro" id="IPR002324">
    <property type="entry name" value="Cyt_c_ID"/>
</dbReference>
<feature type="domain" description="Cytochrome c" evidence="8">
    <location>
        <begin position="26"/>
        <end position="111"/>
    </location>
</feature>
<evidence type="ECO:0000256" key="4">
    <source>
        <dbReference type="ARBA" id="ARBA00022982"/>
    </source>
</evidence>
<protein>
    <submittedName>
        <fullName evidence="9">C-type cytochrome</fullName>
    </submittedName>
</protein>
<feature type="region of interest" description="Disordered" evidence="7">
    <location>
        <begin position="1"/>
        <end position="22"/>
    </location>
</feature>
<dbReference type="PROSITE" id="PS51007">
    <property type="entry name" value="CYTC"/>
    <property type="match status" value="1"/>
</dbReference>
<keyword evidence="2 6" id="KW-0349">Heme</keyword>
<dbReference type="PRINTS" id="PR00606">
    <property type="entry name" value="CYTCHROMECID"/>
</dbReference>
<dbReference type="InterPro" id="IPR036909">
    <property type="entry name" value="Cyt_c-like_dom_sf"/>
</dbReference>
<evidence type="ECO:0000259" key="8">
    <source>
        <dbReference type="PROSITE" id="PS51007"/>
    </source>
</evidence>
<keyword evidence="1" id="KW-0813">Transport</keyword>
<dbReference type="EMBL" id="JADQDQ010000003">
    <property type="protein sequence ID" value="MBF9237610.1"/>
    <property type="molecule type" value="Genomic_DNA"/>
</dbReference>
<dbReference type="SUPFAM" id="SSF46626">
    <property type="entry name" value="Cytochrome c"/>
    <property type="match status" value="1"/>
</dbReference>
<keyword evidence="10" id="KW-1185">Reference proteome</keyword>
<feature type="compositionally biased region" description="Polar residues" evidence="7">
    <location>
        <begin position="1"/>
        <end position="16"/>
    </location>
</feature>
<keyword evidence="3 6" id="KW-0479">Metal-binding</keyword>
<evidence type="ECO:0000256" key="6">
    <source>
        <dbReference type="PROSITE-ProRule" id="PRU00433"/>
    </source>
</evidence>
<dbReference type="Proteomes" id="UP000597617">
    <property type="component" value="Unassembled WGS sequence"/>
</dbReference>
<evidence type="ECO:0000313" key="10">
    <source>
        <dbReference type="Proteomes" id="UP000597617"/>
    </source>
</evidence>